<keyword evidence="3" id="KW-1185">Reference proteome</keyword>
<evidence type="ECO:0000313" key="2">
    <source>
        <dbReference type="EMBL" id="EPS42777.1"/>
    </source>
</evidence>
<name>S8C4X9_DACHA</name>
<feature type="compositionally biased region" description="Basic and acidic residues" evidence="1">
    <location>
        <begin position="145"/>
        <end position="173"/>
    </location>
</feature>
<protein>
    <submittedName>
        <fullName evidence="2">Uncharacterized protein</fullName>
    </submittedName>
</protein>
<dbReference type="eggNOG" id="ENOG502SRM2">
    <property type="taxonomic scope" value="Eukaryota"/>
</dbReference>
<comment type="caution">
    <text evidence="2">The sequence shown here is derived from an EMBL/GenBank/DDBJ whole genome shotgun (WGS) entry which is preliminary data.</text>
</comment>
<feature type="compositionally biased region" description="Basic and acidic residues" evidence="1">
    <location>
        <begin position="101"/>
        <end position="118"/>
    </location>
</feature>
<feature type="compositionally biased region" description="Basic residues" evidence="1">
    <location>
        <begin position="244"/>
        <end position="261"/>
    </location>
</feature>
<organism evidence="2 3">
    <name type="scientific">Dactylellina haptotyla (strain CBS 200.50)</name>
    <name type="common">Nematode-trapping fungus</name>
    <name type="synonym">Monacrosporium haptotylum</name>
    <dbReference type="NCBI Taxonomy" id="1284197"/>
    <lineage>
        <taxon>Eukaryota</taxon>
        <taxon>Fungi</taxon>
        <taxon>Dikarya</taxon>
        <taxon>Ascomycota</taxon>
        <taxon>Pezizomycotina</taxon>
        <taxon>Orbiliomycetes</taxon>
        <taxon>Orbiliales</taxon>
        <taxon>Orbiliaceae</taxon>
        <taxon>Dactylellina</taxon>
    </lineage>
</organism>
<dbReference type="InterPro" id="IPR021641">
    <property type="entry name" value="DUF3245"/>
</dbReference>
<gene>
    <name evidence="2" type="ORF">H072_3240</name>
</gene>
<reference evidence="2 3" key="1">
    <citation type="journal article" date="2013" name="PLoS Genet.">
        <title>Genomic mechanisms accounting for the adaptation to parasitism in nematode-trapping fungi.</title>
        <authorList>
            <person name="Meerupati T."/>
            <person name="Andersson K.M."/>
            <person name="Friman E."/>
            <person name="Kumar D."/>
            <person name="Tunlid A."/>
            <person name="Ahren D."/>
        </authorList>
    </citation>
    <scope>NUCLEOTIDE SEQUENCE [LARGE SCALE GENOMIC DNA]</scope>
    <source>
        <strain evidence="2 3">CBS 200.50</strain>
    </source>
</reference>
<feature type="compositionally biased region" description="Polar residues" evidence="1">
    <location>
        <begin position="221"/>
        <end position="234"/>
    </location>
</feature>
<accession>S8C4X9</accession>
<sequence length="261" mass="28747">MTIIASTSKSPDPLVLQNQLAVSLSQKRKLISSWLPPPTADELVNQKSAEDIVTDENDIWKSRPATLGVGHPIPSSSSIADAYNHENDLLRRRLLGQSSLKDARQRHLERTKPRKAVDDDGSSSSDGEQVDRGGTVKNSVKRRRLKEESNSSSERENVDFDSKPSKGEREETKGGFILLMSKTPAKNKNKAQGQQISTSGPASVQRKSVESDDNIGDPSNMHETSSPHNGSSVDSGFVDESLKSVKKKKKKKRRRLTHLSL</sequence>
<dbReference type="EMBL" id="AQGS01000099">
    <property type="protein sequence ID" value="EPS42777.1"/>
    <property type="molecule type" value="Genomic_DNA"/>
</dbReference>
<evidence type="ECO:0000256" key="1">
    <source>
        <dbReference type="SAM" id="MobiDB-lite"/>
    </source>
</evidence>
<evidence type="ECO:0000313" key="3">
    <source>
        <dbReference type="Proteomes" id="UP000015100"/>
    </source>
</evidence>
<feature type="compositionally biased region" description="Polar residues" evidence="1">
    <location>
        <begin position="184"/>
        <end position="206"/>
    </location>
</feature>
<dbReference type="OrthoDB" id="3438340at2759"/>
<dbReference type="AlphaFoldDB" id="S8C4X9"/>
<dbReference type="Proteomes" id="UP000015100">
    <property type="component" value="Unassembled WGS sequence"/>
</dbReference>
<dbReference type="Pfam" id="PF11595">
    <property type="entry name" value="DUF3245"/>
    <property type="match status" value="1"/>
</dbReference>
<dbReference type="OMA" id="KQNYAHD"/>
<reference evidence="3" key="2">
    <citation type="submission" date="2013-04" db="EMBL/GenBank/DDBJ databases">
        <title>Genomic mechanisms accounting for the adaptation to parasitism in nematode-trapping fungi.</title>
        <authorList>
            <person name="Ahren D.G."/>
        </authorList>
    </citation>
    <scope>NUCLEOTIDE SEQUENCE [LARGE SCALE GENOMIC DNA]</scope>
    <source>
        <strain evidence="3">CBS 200.50</strain>
    </source>
</reference>
<dbReference type="HOGENOM" id="CLU_1065673_0_0_1"/>
<feature type="region of interest" description="Disordered" evidence="1">
    <location>
        <begin position="97"/>
        <end position="261"/>
    </location>
</feature>
<proteinExistence type="predicted"/>